<accession>A0ABV8YJE5</accession>
<dbReference type="InterPro" id="IPR016032">
    <property type="entry name" value="Sig_transdc_resp-reg_C-effctor"/>
</dbReference>
<keyword evidence="3" id="KW-0812">Transmembrane</keyword>
<evidence type="ECO:0000256" key="1">
    <source>
        <dbReference type="ARBA" id="ARBA00023012"/>
    </source>
</evidence>
<feature type="compositionally biased region" description="Low complexity" evidence="2">
    <location>
        <begin position="758"/>
        <end position="772"/>
    </location>
</feature>
<dbReference type="Gene3D" id="1.25.40.10">
    <property type="entry name" value="Tetratricopeptide repeat domain"/>
    <property type="match status" value="1"/>
</dbReference>
<feature type="domain" description="Bacterial transcriptional activator" evidence="4">
    <location>
        <begin position="897"/>
        <end position="1035"/>
    </location>
</feature>
<dbReference type="InterPro" id="IPR005158">
    <property type="entry name" value="BTAD"/>
</dbReference>
<dbReference type="InterPro" id="IPR011990">
    <property type="entry name" value="TPR-like_helical_dom_sf"/>
</dbReference>
<proteinExistence type="predicted"/>
<keyword evidence="1" id="KW-0902">Two-component regulatory system</keyword>
<feature type="compositionally biased region" description="Basic and acidic residues" evidence="2">
    <location>
        <begin position="698"/>
        <end position="712"/>
    </location>
</feature>
<dbReference type="EMBL" id="JBHSFG010000011">
    <property type="protein sequence ID" value="MFC4463968.1"/>
    <property type="molecule type" value="Genomic_DNA"/>
</dbReference>
<feature type="region of interest" description="Disordered" evidence="2">
    <location>
        <begin position="254"/>
        <end position="332"/>
    </location>
</feature>
<evidence type="ECO:0000313" key="5">
    <source>
        <dbReference type="EMBL" id="MFC4463968.1"/>
    </source>
</evidence>
<dbReference type="Gene3D" id="3.10.350.10">
    <property type="entry name" value="LysM domain"/>
    <property type="match status" value="1"/>
</dbReference>
<dbReference type="CDD" id="cd00118">
    <property type="entry name" value="LysM"/>
    <property type="match status" value="1"/>
</dbReference>
<keyword evidence="6" id="KW-1185">Reference proteome</keyword>
<evidence type="ECO:0000313" key="6">
    <source>
        <dbReference type="Proteomes" id="UP001596012"/>
    </source>
</evidence>
<dbReference type="InterPro" id="IPR036388">
    <property type="entry name" value="WH-like_DNA-bd_sf"/>
</dbReference>
<feature type="compositionally biased region" description="Pro residues" evidence="2">
    <location>
        <begin position="314"/>
        <end position="323"/>
    </location>
</feature>
<feature type="transmembrane region" description="Helical" evidence="3">
    <location>
        <begin position="67"/>
        <end position="95"/>
    </location>
</feature>
<dbReference type="SUPFAM" id="SSF46894">
    <property type="entry name" value="C-terminal effector domain of the bipartite response regulators"/>
    <property type="match status" value="1"/>
</dbReference>
<gene>
    <name evidence="5" type="ORF">ACFPH6_05220</name>
</gene>
<dbReference type="InterPro" id="IPR018392">
    <property type="entry name" value="LysM"/>
</dbReference>
<sequence>MPARQQPPRPRPARRSTGSLQRGADLPRGLLAAALLTVLVAGIPWGLARYIGWPLPRHLPTWPEIEAVLLAPMSTSFLLHTLACILWPVWGAFVLDVARAAVDEVRAFPRPALPHAGPLNTLAAVLVGTIILALISQRPTAAATALPTPDVASTAATTGPAPTPVPAARIALPQPVTAAGEGQRHSGTSGTVEVEPPRDGVYDSLWRIADRTLGDGSRWPEIYALNRGHPQPDGHSLATPNLIRPGWVFRLPNDSSGSGAYDPGHRKPASPAPEPPRPPQTRVPTTPTPSPSPDISPPTSTPPPSSTPATPATPTAPSPPLPAHDPHRQPGVSLPTGAFVGIGLAALITAALLIVRRRRRVGYRPGSGERDDLTIAPVVRALRLAYDDATRTDDPDVPDDADPPAHPRPALPQATQPTGENPATLEPPPTEGRVIGVKDGQALAWNIARARGLGLIGPGALDAIRALLVVLLAESRPSITGAAEILIPASDARTLIGEHTGRPARLRIVDDLDAALDTMEAELLTRTNSGPDAAPDAAHPPAGDLVLVATPAPHADRRLQGILDNGSTLGLAGILFGQWRPGGTARIRPDGAVAATSSSVADILTGARLFTLPATDTQALLDLLHDAQPARHPHSHRPPATPPTPPPASGQRDLDTEARPPRPTPTRPRRLAHGPGPRPEATQRPPSDESQHPVGPDDTQRDEVSPTPRDDDPPPVSAASQAVRVLDPNHASPKTDDGAGSDIPLAKDSPRDPRRATPGDAPSPTSAAASPPLVGEGHHTTRRDVSAQRPLQLAVLGRMRLAHHQAGGDEHADLSPALAPKQREVLAYLALHRDGVRRETLATAIWPDAPRDRPYNSFHATLSQLRRALRTATHDALSDVTVHANGHYSLDHDQITVDLWHLQDALETSRHDTSEQPHRTALERVVELYSGDFAADLTAEWIEAPREALRRDVLDTVSALVRIMRDDEPEEALALLERARTLDRYNEAIYRDIARFQARLGQHDAIPRTLTLLTTTLAEIDNEPSRETVALCDLLQRPRRAERTTSGRAAS</sequence>
<reference evidence="6" key="1">
    <citation type="journal article" date="2019" name="Int. J. Syst. Evol. Microbiol.">
        <title>The Global Catalogue of Microorganisms (GCM) 10K type strain sequencing project: providing services to taxonomists for standard genome sequencing and annotation.</title>
        <authorList>
            <consortium name="The Broad Institute Genomics Platform"/>
            <consortium name="The Broad Institute Genome Sequencing Center for Infectious Disease"/>
            <person name="Wu L."/>
            <person name="Ma J."/>
        </authorList>
    </citation>
    <scope>NUCLEOTIDE SEQUENCE [LARGE SCALE GENOMIC DNA]</scope>
    <source>
        <strain evidence="6">DT43</strain>
    </source>
</reference>
<feature type="compositionally biased region" description="Basic and acidic residues" evidence="2">
    <location>
        <begin position="776"/>
        <end position="786"/>
    </location>
</feature>
<organism evidence="5 6">
    <name type="scientific">Streptomyces xiangluensis</name>
    <dbReference type="NCBI Taxonomy" id="2665720"/>
    <lineage>
        <taxon>Bacteria</taxon>
        <taxon>Bacillati</taxon>
        <taxon>Actinomycetota</taxon>
        <taxon>Actinomycetes</taxon>
        <taxon>Kitasatosporales</taxon>
        <taxon>Streptomycetaceae</taxon>
        <taxon>Streptomyces</taxon>
    </lineage>
</organism>
<feature type="region of interest" description="Disordered" evidence="2">
    <location>
        <begin position="176"/>
        <end position="196"/>
    </location>
</feature>
<dbReference type="InterPro" id="IPR036779">
    <property type="entry name" value="LysM_dom_sf"/>
</dbReference>
<dbReference type="RefSeq" id="WP_386337885.1">
    <property type="nucleotide sequence ID" value="NZ_JBHSFG010000011.1"/>
</dbReference>
<dbReference type="InterPro" id="IPR051677">
    <property type="entry name" value="AfsR-DnrI-RedD_regulator"/>
</dbReference>
<feature type="transmembrane region" description="Helical" evidence="3">
    <location>
        <begin position="334"/>
        <end position="355"/>
    </location>
</feature>
<feature type="region of interest" description="Disordered" evidence="2">
    <location>
        <begin position="1"/>
        <end position="22"/>
    </location>
</feature>
<comment type="caution">
    <text evidence="5">The sequence shown here is derived from an EMBL/GenBank/DDBJ whole genome shotgun (WGS) entry which is preliminary data.</text>
</comment>
<evidence type="ECO:0000256" key="3">
    <source>
        <dbReference type="SAM" id="Phobius"/>
    </source>
</evidence>
<keyword evidence="3" id="KW-0472">Membrane</keyword>
<dbReference type="PANTHER" id="PTHR35807">
    <property type="entry name" value="TRANSCRIPTIONAL REGULATOR REDD-RELATED"/>
    <property type="match status" value="1"/>
</dbReference>
<name>A0ABV8YJE5_9ACTN</name>
<feature type="compositionally biased region" description="Pro residues" evidence="2">
    <location>
        <begin position="1"/>
        <end position="10"/>
    </location>
</feature>
<feature type="compositionally biased region" description="Pro residues" evidence="2">
    <location>
        <begin position="270"/>
        <end position="306"/>
    </location>
</feature>
<evidence type="ECO:0000256" key="2">
    <source>
        <dbReference type="SAM" id="MobiDB-lite"/>
    </source>
</evidence>
<dbReference type="SMART" id="SM01043">
    <property type="entry name" value="BTAD"/>
    <property type="match status" value="1"/>
</dbReference>
<dbReference type="Gene3D" id="1.10.10.10">
    <property type="entry name" value="Winged helix-like DNA-binding domain superfamily/Winged helix DNA-binding domain"/>
    <property type="match status" value="1"/>
</dbReference>
<dbReference type="SUPFAM" id="SSF48452">
    <property type="entry name" value="TPR-like"/>
    <property type="match status" value="1"/>
</dbReference>
<dbReference type="Proteomes" id="UP001596012">
    <property type="component" value="Unassembled WGS sequence"/>
</dbReference>
<feature type="region of interest" description="Disordered" evidence="2">
    <location>
        <begin position="389"/>
        <end position="429"/>
    </location>
</feature>
<keyword evidence="3" id="KW-1133">Transmembrane helix</keyword>
<feature type="transmembrane region" description="Helical" evidence="3">
    <location>
        <begin position="29"/>
        <end position="47"/>
    </location>
</feature>
<feature type="compositionally biased region" description="Pro residues" evidence="2">
    <location>
        <begin position="639"/>
        <end position="648"/>
    </location>
</feature>
<feature type="compositionally biased region" description="Basic and acidic residues" evidence="2">
    <location>
        <begin position="748"/>
        <end position="757"/>
    </location>
</feature>
<feature type="region of interest" description="Disordered" evidence="2">
    <location>
        <begin position="629"/>
        <end position="788"/>
    </location>
</feature>
<evidence type="ECO:0000259" key="4">
    <source>
        <dbReference type="SMART" id="SM01043"/>
    </source>
</evidence>
<protein>
    <recommendedName>
        <fullName evidence="4">Bacterial transcriptional activator domain-containing protein</fullName>
    </recommendedName>
</protein>